<keyword evidence="9" id="KW-0234">DNA repair</keyword>
<dbReference type="PROSITE" id="PS00764">
    <property type="entry name" value="ENDONUCLEASE_III_1"/>
    <property type="match status" value="1"/>
</dbReference>
<dbReference type="PANTHER" id="PTHR10359">
    <property type="entry name" value="A/G-SPECIFIC ADENINE GLYCOSYLASE/ENDONUCLEASE III"/>
    <property type="match status" value="1"/>
</dbReference>
<gene>
    <name evidence="12" type="ORF">METZ01_LOCUS169392</name>
</gene>
<feature type="domain" description="HhH-GPD" evidence="11">
    <location>
        <begin position="6"/>
        <end position="153"/>
    </location>
</feature>
<dbReference type="SMART" id="SM00525">
    <property type="entry name" value="FES"/>
    <property type="match status" value="1"/>
</dbReference>
<keyword evidence="3" id="KW-0004">4Fe-4S</keyword>
<evidence type="ECO:0000259" key="11">
    <source>
        <dbReference type="SMART" id="SM00478"/>
    </source>
</evidence>
<dbReference type="InterPro" id="IPR003651">
    <property type="entry name" value="Endonuclease3_FeS-loop_motif"/>
</dbReference>
<dbReference type="InterPro" id="IPR011257">
    <property type="entry name" value="DNA_glycosylase"/>
</dbReference>
<keyword evidence="6" id="KW-0378">Hydrolase</keyword>
<dbReference type="PIRSF" id="PIRSF001435">
    <property type="entry name" value="Nth"/>
    <property type="match status" value="1"/>
</dbReference>
<organism evidence="12">
    <name type="scientific">marine metagenome</name>
    <dbReference type="NCBI Taxonomy" id="408172"/>
    <lineage>
        <taxon>unclassified sequences</taxon>
        <taxon>metagenomes</taxon>
        <taxon>ecological metagenomes</taxon>
    </lineage>
</organism>
<dbReference type="Pfam" id="PF00633">
    <property type="entry name" value="HHH"/>
    <property type="match status" value="1"/>
</dbReference>
<dbReference type="GO" id="GO:0006285">
    <property type="term" value="P:base-excision repair, AP site formation"/>
    <property type="evidence" value="ECO:0007669"/>
    <property type="project" value="TreeGrafter"/>
</dbReference>
<dbReference type="InterPro" id="IPR004035">
    <property type="entry name" value="Endouclease-III_FeS-bd_BS"/>
</dbReference>
<dbReference type="SMART" id="SM00478">
    <property type="entry name" value="ENDO3c"/>
    <property type="match status" value="1"/>
</dbReference>
<keyword evidence="10" id="KW-0326">Glycosidase</keyword>
<dbReference type="Gene3D" id="1.10.340.30">
    <property type="entry name" value="Hypothetical protein, domain 2"/>
    <property type="match status" value="1"/>
</dbReference>
<keyword evidence="7" id="KW-0408">Iron</keyword>
<dbReference type="CDD" id="cd00056">
    <property type="entry name" value="ENDO3c"/>
    <property type="match status" value="1"/>
</dbReference>
<reference evidence="12" key="1">
    <citation type="submission" date="2018-05" db="EMBL/GenBank/DDBJ databases">
        <authorList>
            <person name="Lanie J.A."/>
            <person name="Ng W.-L."/>
            <person name="Kazmierczak K.M."/>
            <person name="Andrzejewski T.M."/>
            <person name="Davidsen T.M."/>
            <person name="Wayne K.J."/>
            <person name="Tettelin H."/>
            <person name="Glass J.I."/>
            <person name="Rusch D."/>
            <person name="Podicherti R."/>
            <person name="Tsui H.-C.T."/>
            <person name="Winkler M.E."/>
        </authorList>
    </citation>
    <scope>NUCLEOTIDE SEQUENCE</scope>
</reference>
<evidence type="ECO:0000256" key="6">
    <source>
        <dbReference type="ARBA" id="ARBA00022801"/>
    </source>
</evidence>
<dbReference type="PANTHER" id="PTHR10359:SF18">
    <property type="entry name" value="ENDONUCLEASE III"/>
    <property type="match status" value="1"/>
</dbReference>
<dbReference type="GO" id="GO:0003677">
    <property type="term" value="F:DNA binding"/>
    <property type="evidence" value="ECO:0007669"/>
    <property type="project" value="InterPro"/>
</dbReference>
<dbReference type="SUPFAM" id="SSF48150">
    <property type="entry name" value="DNA-glycosylase"/>
    <property type="match status" value="1"/>
</dbReference>
<proteinExistence type="inferred from homology"/>
<keyword evidence="8" id="KW-0411">Iron-sulfur</keyword>
<dbReference type="EMBL" id="UINC01031074">
    <property type="protein sequence ID" value="SVB16538.1"/>
    <property type="molecule type" value="Genomic_DNA"/>
</dbReference>
<comment type="similarity">
    <text evidence="2">Belongs to the Nth/MutY family.</text>
</comment>
<keyword evidence="4" id="KW-0479">Metal-binding</keyword>
<sequence>MVATILSAQCTDHRVNIVTIALFKKYIKPEDFAFCDVNVLSIDIQSCGYHNQKAKSIQGSSLMIVEEFNGKVPDTMEELIKLPGVGRKTANCVLGEIHGIPSMVIDTHMIRIMNLLGFTKEKDANKIEVELMSIFNKKDWVKLTHMIIDHGRKVCIARRPKCIECVLATFCPSVNI</sequence>
<accession>A0A382BRT2</accession>
<dbReference type="GO" id="GO:0051539">
    <property type="term" value="F:4 iron, 4 sulfur cluster binding"/>
    <property type="evidence" value="ECO:0007669"/>
    <property type="project" value="UniProtKB-KW"/>
</dbReference>
<evidence type="ECO:0000256" key="4">
    <source>
        <dbReference type="ARBA" id="ARBA00022723"/>
    </source>
</evidence>
<dbReference type="Pfam" id="PF00730">
    <property type="entry name" value="HhH-GPD"/>
    <property type="match status" value="1"/>
</dbReference>
<comment type="cofactor">
    <cofactor evidence="1">
        <name>[4Fe-4S] cluster</name>
        <dbReference type="ChEBI" id="CHEBI:49883"/>
    </cofactor>
</comment>
<dbReference type="InterPro" id="IPR003265">
    <property type="entry name" value="HhH-GPD_domain"/>
</dbReference>
<dbReference type="GO" id="GO:0019104">
    <property type="term" value="F:DNA N-glycosylase activity"/>
    <property type="evidence" value="ECO:0007669"/>
    <property type="project" value="UniProtKB-ARBA"/>
</dbReference>
<name>A0A382BRT2_9ZZZZ</name>
<dbReference type="AlphaFoldDB" id="A0A382BRT2"/>
<keyword evidence="5" id="KW-0227">DNA damage</keyword>
<dbReference type="Pfam" id="PF10576">
    <property type="entry name" value="EndIII_4Fe-2S"/>
    <property type="match status" value="1"/>
</dbReference>
<evidence type="ECO:0000256" key="10">
    <source>
        <dbReference type="ARBA" id="ARBA00023295"/>
    </source>
</evidence>
<dbReference type="Gene3D" id="1.10.1670.10">
    <property type="entry name" value="Helix-hairpin-Helix base-excision DNA repair enzymes (C-terminal)"/>
    <property type="match status" value="1"/>
</dbReference>
<dbReference type="GO" id="GO:0046872">
    <property type="term" value="F:metal ion binding"/>
    <property type="evidence" value="ECO:0007669"/>
    <property type="project" value="UniProtKB-KW"/>
</dbReference>
<evidence type="ECO:0000256" key="7">
    <source>
        <dbReference type="ARBA" id="ARBA00023004"/>
    </source>
</evidence>
<dbReference type="FunFam" id="1.10.340.30:FF:000001">
    <property type="entry name" value="Endonuclease III"/>
    <property type="match status" value="1"/>
</dbReference>
<dbReference type="InterPro" id="IPR000445">
    <property type="entry name" value="HhH_motif"/>
</dbReference>
<evidence type="ECO:0000256" key="1">
    <source>
        <dbReference type="ARBA" id="ARBA00001966"/>
    </source>
</evidence>
<evidence type="ECO:0000256" key="2">
    <source>
        <dbReference type="ARBA" id="ARBA00008343"/>
    </source>
</evidence>
<evidence type="ECO:0000256" key="3">
    <source>
        <dbReference type="ARBA" id="ARBA00022485"/>
    </source>
</evidence>
<evidence type="ECO:0000256" key="9">
    <source>
        <dbReference type="ARBA" id="ARBA00023204"/>
    </source>
</evidence>
<dbReference type="InterPro" id="IPR023170">
    <property type="entry name" value="HhH_base_excis_C"/>
</dbReference>
<evidence type="ECO:0000256" key="5">
    <source>
        <dbReference type="ARBA" id="ARBA00022763"/>
    </source>
</evidence>
<evidence type="ECO:0000313" key="12">
    <source>
        <dbReference type="EMBL" id="SVB16538.1"/>
    </source>
</evidence>
<protein>
    <recommendedName>
        <fullName evidence="11">HhH-GPD domain-containing protein</fullName>
    </recommendedName>
</protein>
<evidence type="ECO:0000256" key="8">
    <source>
        <dbReference type="ARBA" id="ARBA00023014"/>
    </source>
</evidence>